<dbReference type="RefSeq" id="WP_257789931.1">
    <property type="nucleotide sequence ID" value="NZ_CP018477.1"/>
</dbReference>
<keyword evidence="3 10" id="KW-0554">One-carbon metabolism</keyword>
<feature type="domain" description="S-adenosylmethionine synthetase central" evidence="14">
    <location>
        <begin position="179"/>
        <end position="295"/>
    </location>
</feature>
<comment type="subcellular location">
    <subcellularLocation>
        <location evidence="10 11">Cytoplasm</location>
    </subcellularLocation>
</comment>
<feature type="binding site" description="in other chain" evidence="10">
    <location>
        <position position="77"/>
    </location>
    <ligand>
        <name>ATP</name>
        <dbReference type="ChEBI" id="CHEBI:30616"/>
        <note>ligand shared between two neighboring subunits</note>
    </ligand>
</feature>
<evidence type="ECO:0000256" key="12">
    <source>
        <dbReference type="RuleBase" id="RU004462"/>
    </source>
</evidence>
<feature type="region of interest" description="Flexible loop" evidence="10">
    <location>
        <begin position="161"/>
        <end position="171"/>
    </location>
</feature>
<dbReference type="HAMAP" id="MF_00086">
    <property type="entry name" value="S_AdoMet_synth1"/>
    <property type="match status" value="1"/>
</dbReference>
<evidence type="ECO:0000256" key="2">
    <source>
        <dbReference type="ARBA" id="ARBA00009685"/>
    </source>
</evidence>
<comment type="pathway">
    <text evidence="1 10">Amino-acid biosynthesis; S-adenosyl-L-methionine biosynthesis; S-adenosyl-L-methionine from L-methionine: step 1/1.</text>
</comment>
<evidence type="ECO:0000256" key="10">
    <source>
        <dbReference type="HAMAP-Rule" id="MF_00086"/>
    </source>
</evidence>
<evidence type="ECO:0000259" key="15">
    <source>
        <dbReference type="Pfam" id="PF02773"/>
    </source>
</evidence>
<feature type="binding site" description="in other chain" evidence="10">
    <location>
        <position position="161"/>
    </location>
    <ligand>
        <name>L-methionine</name>
        <dbReference type="ChEBI" id="CHEBI:57844"/>
        <note>ligand shared between two neighboring subunits</note>
    </ligand>
</feature>
<feature type="binding site" evidence="10">
    <location>
        <position position="105"/>
    </location>
    <ligand>
        <name>K(+)</name>
        <dbReference type="ChEBI" id="CHEBI:29103"/>
    </ligand>
</feature>
<feature type="binding site" evidence="10">
    <location>
        <position position="303"/>
    </location>
    <ligand>
        <name>L-methionine</name>
        <dbReference type="ChEBI" id="CHEBI:57844"/>
        <note>ligand shared between two neighboring subunits</note>
    </ligand>
</feature>
<keyword evidence="5 10" id="KW-0479">Metal-binding</keyword>
<dbReference type="KEGG" id="ttf:THTE_2321"/>
<feature type="binding site" description="in other chain" evidence="10">
    <location>
        <position position="334"/>
    </location>
    <ligand>
        <name>L-methionine</name>
        <dbReference type="ChEBI" id="CHEBI:57844"/>
        <note>ligand shared between two neighboring subunits</note>
    </ligand>
</feature>
<dbReference type="FunFam" id="3.30.300.10:FF:000003">
    <property type="entry name" value="S-adenosylmethionine synthase"/>
    <property type="match status" value="1"/>
</dbReference>
<dbReference type="NCBIfam" id="TIGR01034">
    <property type="entry name" value="metK"/>
    <property type="match status" value="1"/>
</dbReference>
<keyword evidence="4 10" id="KW-0808">Transferase</keyword>
<evidence type="ECO:0000256" key="4">
    <source>
        <dbReference type="ARBA" id="ARBA00022679"/>
    </source>
</evidence>
<comment type="similarity">
    <text evidence="2 10 12">Belongs to the AdoMet synthase family.</text>
</comment>
<feature type="binding site" description="in other chain" evidence="10">
    <location>
        <position position="118"/>
    </location>
    <ligand>
        <name>L-methionine</name>
        <dbReference type="ChEBI" id="CHEBI:57844"/>
        <note>ligand shared between two neighboring subunits</note>
    </ligand>
</feature>
<comment type="catalytic activity">
    <reaction evidence="10">
        <text>L-methionine + ATP + H2O = S-adenosyl-L-methionine + phosphate + diphosphate</text>
        <dbReference type="Rhea" id="RHEA:21080"/>
        <dbReference type="ChEBI" id="CHEBI:15377"/>
        <dbReference type="ChEBI" id="CHEBI:30616"/>
        <dbReference type="ChEBI" id="CHEBI:33019"/>
        <dbReference type="ChEBI" id="CHEBI:43474"/>
        <dbReference type="ChEBI" id="CHEBI:57844"/>
        <dbReference type="ChEBI" id="CHEBI:59789"/>
        <dbReference type="EC" id="2.5.1.6"/>
    </reaction>
</comment>
<dbReference type="PROSITE" id="PS00376">
    <property type="entry name" value="ADOMET_SYNTHASE_1"/>
    <property type="match status" value="1"/>
</dbReference>
<evidence type="ECO:0000259" key="14">
    <source>
        <dbReference type="Pfam" id="PF02772"/>
    </source>
</evidence>
<evidence type="ECO:0000259" key="13">
    <source>
        <dbReference type="Pfam" id="PF00438"/>
    </source>
</evidence>
<evidence type="ECO:0000313" key="16">
    <source>
        <dbReference type="EMBL" id="ASV74923.1"/>
    </source>
</evidence>
<keyword evidence="8 10" id="KW-0460">Magnesium</keyword>
<dbReference type="Pfam" id="PF00438">
    <property type="entry name" value="S-AdoMet_synt_N"/>
    <property type="match status" value="1"/>
</dbReference>
<evidence type="ECO:0000256" key="1">
    <source>
        <dbReference type="ARBA" id="ARBA00005224"/>
    </source>
</evidence>
<dbReference type="GO" id="GO:0004478">
    <property type="term" value="F:methionine adenosyltransferase activity"/>
    <property type="evidence" value="ECO:0007669"/>
    <property type="project" value="UniProtKB-UniRule"/>
</dbReference>
<dbReference type="InterPro" id="IPR002133">
    <property type="entry name" value="S-AdoMet_synthetase"/>
</dbReference>
<dbReference type="InterPro" id="IPR022628">
    <property type="entry name" value="S-AdoMet_synt_N"/>
</dbReference>
<dbReference type="Proteomes" id="UP000215086">
    <property type="component" value="Chromosome"/>
</dbReference>
<accession>A0A286RG39</accession>
<gene>
    <name evidence="10" type="primary">metK</name>
    <name evidence="16" type="ORF">THTE_2321</name>
</gene>
<evidence type="ECO:0000256" key="11">
    <source>
        <dbReference type="RuleBase" id="RU000542"/>
    </source>
</evidence>
<proteinExistence type="inferred from homology"/>
<protein>
    <recommendedName>
        <fullName evidence="10">S-adenosylmethionine synthase</fullName>
        <shortName evidence="10">AdoMet synthase</shortName>
        <ecNumber evidence="10">2.5.1.6</ecNumber>
    </recommendedName>
    <alternativeName>
        <fullName evidence="10">MAT</fullName>
    </alternativeName>
    <alternativeName>
        <fullName evidence="10">Methionine adenosyltransferase</fullName>
    </alternativeName>
</protein>
<dbReference type="InterPro" id="IPR022631">
    <property type="entry name" value="ADOMET_SYNTHASE_CS"/>
</dbReference>
<keyword evidence="10" id="KW-0963">Cytoplasm</keyword>
<evidence type="ECO:0000256" key="7">
    <source>
        <dbReference type="ARBA" id="ARBA00022840"/>
    </source>
</evidence>
<keyword evidence="17" id="KW-1185">Reference proteome</keyword>
<evidence type="ECO:0000256" key="3">
    <source>
        <dbReference type="ARBA" id="ARBA00022563"/>
    </source>
</evidence>
<dbReference type="GO" id="GO:0006556">
    <property type="term" value="P:S-adenosylmethionine biosynthetic process"/>
    <property type="evidence" value="ECO:0007669"/>
    <property type="project" value="UniProtKB-UniRule"/>
</dbReference>
<dbReference type="SUPFAM" id="SSF55973">
    <property type="entry name" value="S-adenosylmethionine synthetase"/>
    <property type="match status" value="3"/>
</dbReference>
<evidence type="ECO:0000256" key="9">
    <source>
        <dbReference type="ARBA" id="ARBA00022958"/>
    </source>
</evidence>
<evidence type="ECO:0000256" key="8">
    <source>
        <dbReference type="ARBA" id="ARBA00022842"/>
    </source>
</evidence>
<evidence type="ECO:0000256" key="6">
    <source>
        <dbReference type="ARBA" id="ARBA00022741"/>
    </source>
</evidence>
<dbReference type="InterPro" id="IPR022629">
    <property type="entry name" value="S-AdoMet_synt_central"/>
</dbReference>
<reference evidence="16 17" key="1">
    <citation type="journal article" name="Front. Microbiol.">
        <title>Sugar Metabolism of the First Thermophilic Planctomycete Thermogutta terrifontis: Comparative Genomic and Transcriptomic Approaches.</title>
        <authorList>
            <person name="Elcheninov A.G."/>
            <person name="Menzel P."/>
            <person name="Gudbergsdottir S.R."/>
            <person name="Slesarev A.I."/>
            <person name="Kadnikov V.V."/>
            <person name="Krogh A."/>
            <person name="Bonch-Osmolovskaya E.A."/>
            <person name="Peng X."/>
            <person name="Kublanov I.V."/>
        </authorList>
    </citation>
    <scope>NUCLEOTIDE SEQUENCE [LARGE SCALE GENOMIC DNA]</scope>
    <source>
        <strain evidence="16 17">R1</strain>
    </source>
</reference>
<feature type="binding site" evidence="10">
    <location>
        <position position="326"/>
    </location>
    <ligand>
        <name>ATP</name>
        <dbReference type="ChEBI" id="CHEBI:30616"/>
        <note>ligand shared between two neighboring subunits</note>
    </ligand>
</feature>
<sequence>MGKGKVGLSQVEWFLLLRDPMAYNRKFDRVDRWNARREGHGRCSLVSWLSLDFVGEEVSPVVKGRYLFTSESVSMGHPDKLADQISDGILDALIAEDPKSRVACETLVATGLAMVAGEITTKAAVNYADIVRNVIREVGYTSDSMGFNYETCAVLVSLRRQSPDIAMGVDPDASRGKPIGAGDQGMMFGYAINHTPEFMPLPISLAHRILDRLTTLRQQKVVDWLRPDSKSQVTIEFDGPTPVRVDTVVVSTQHAPEVTQKEIREFVIEKVVEPILPRELVNGEIKYFINPTGKFVTGGPHGDTGVTGRKIIVDTYGGWARHGGGAFSGKDPTKVDRSAAYMARHIAKNIVAAGLAERCEVQLAYAIGVADPVSIYVDTDGTGKVEEALLCQAIRDVFPLTPGGIIDYLDLLRPIYRKTAAGGHFGRELPEFTWEKTHRTADLLDAVGHVSVK</sequence>
<dbReference type="GO" id="GO:0005524">
    <property type="term" value="F:ATP binding"/>
    <property type="evidence" value="ECO:0007669"/>
    <property type="project" value="UniProtKB-UniRule"/>
</dbReference>
<organism evidence="16 17">
    <name type="scientific">Thermogutta terrifontis</name>
    <dbReference type="NCBI Taxonomy" id="1331910"/>
    <lineage>
        <taxon>Bacteria</taxon>
        <taxon>Pseudomonadati</taxon>
        <taxon>Planctomycetota</taxon>
        <taxon>Planctomycetia</taxon>
        <taxon>Pirellulales</taxon>
        <taxon>Thermoguttaceae</taxon>
        <taxon>Thermogutta</taxon>
    </lineage>
</organism>
<feature type="binding site" evidence="10">
    <location>
        <position position="79"/>
    </location>
    <ligand>
        <name>Mg(2+)</name>
        <dbReference type="ChEBI" id="CHEBI:18420"/>
    </ligand>
</feature>
<dbReference type="Gene3D" id="3.30.300.10">
    <property type="match status" value="3"/>
</dbReference>
<comment type="cofactor">
    <cofactor evidence="10">
        <name>Mg(2+)</name>
        <dbReference type="ChEBI" id="CHEBI:18420"/>
    </cofactor>
    <text evidence="10">Binds 2 divalent ions per subunit.</text>
</comment>
<dbReference type="PANTHER" id="PTHR11964">
    <property type="entry name" value="S-ADENOSYLMETHIONINE SYNTHETASE"/>
    <property type="match status" value="1"/>
</dbReference>
<dbReference type="InterPro" id="IPR022630">
    <property type="entry name" value="S-AdoMet_synt_C"/>
</dbReference>
<name>A0A286RG39_9BACT</name>
<dbReference type="Pfam" id="PF02772">
    <property type="entry name" value="S-AdoMet_synt_M"/>
    <property type="match status" value="1"/>
</dbReference>
<dbReference type="UniPathway" id="UPA00315">
    <property type="reaction ID" value="UER00080"/>
</dbReference>
<dbReference type="GO" id="GO:0006730">
    <property type="term" value="P:one-carbon metabolic process"/>
    <property type="evidence" value="ECO:0007669"/>
    <property type="project" value="UniProtKB-KW"/>
</dbReference>
<keyword evidence="7 10" id="KW-0067">ATP-binding</keyword>
<dbReference type="EMBL" id="CP018477">
    <property type="protein sequence ID" value="ASV74923.1"/>
    <property type="molecule type" value="Genomic_DNA"/>
</dbReference>
<dbReference type="CDD" id="cd18079">
    <property type="entry name" value="S-AdoMet_synt"/>
    <property type="match status" value="1"/>
</dbReference>
<comment type="subunit">
    <text evidence="10">Homotetramer; dimer of dimers.</text>
</comment>
<dbReference type="GO" id="GO:0005737">
    <property type="term" value="C:cytoplasm"/>
    <property type="evidence" value="ECO:0007669"/>
    <property type="project" value="UniProtKB-SubCell"/>
</dbReference>
<dbReference type="EC" id="2.5.1.6" evidence="10"/>
<keyword evidence="9 10" id="KW-0630">Potassium</keyword>
<feature type="binding site" description="in other chain" evidence="10">
    <location>
        <begin position="309"/>
        <end position="310"/>
    </location>
    <ligand>
        <name>ATP</name>
        <dbReference type="ChEBI" id="CHEBI:30616"/>
        <note>ligand shared between two neighboring subunits</note>
    </ligand>
</feature>
<feature type="domain" description="S-adenosylmethionine synthetase N-terminal" evidence="13">
    <location>
        <begin position="66"/>
        <end position="163"/>
    </location>
</feature>
<feature type="binding site" evidence="10">
    <location>
        <position position="303"/>
    </location>
    <ligand>
        <name>ATP</name>
        <dbReference type="ChEBI" id="CHEBI:30616"/>
        <note>ligand shared between two neighboring subunits</note>
    </ligand>
</feature>
<evidence type="ECO:0000256" key="5">
    <source>
        <dbReference type="ARBA" id="ARBA00022723"/>
    </source>
</evidence>
<feature type="binding site" description="in other chain" evidence="10">
    <location>
        <begin position="294"/>
        <end position="295"/>
    </location>
    <ligand>
        <name>ATP</name>
        <dbReference type="ChEBI" id="CHEBI:30616"/>
        <note>ligand shared between two neighboring subunits</note>
    </ligand>
</feature>
<dbReference type="GO" id="GO:0000287">
    <property type="term" value="F:magnesium ion binding"/>
    <property type="evidence" value="ECO:0007669"/>
    <property type="project" value="UniProtKB-UniRule"/>
</dbReference>
<dbReference type="Pfam" id="PF02773">
    <property type="entry name" value="S-AdoMet_synt_C"/>
    <property type="match status" value="1"/>
</dbReference>
<keyword evidence="6 10" id="KW-0547">Nucleotide-binding</keyword>
<evidence type="ECO:0000313" key="17">
    <source>
        <dbReference type="Proteomes" id="UP000215086"/>
    </source>
</evidence>
<dbReference type="InterPro" id="IPR022636">
    <property type="entry name" value="S-AdoMet_synthetase_sfam"/>
</dbReference>
<comment type="cofactor">
    <cofactor evidence="10">
        <name>K(+)</name>
        <dbReference type="ChEBI" id="CHEBI:29103"/>
    </cofactor>
    <text evidence="10">Binds 1 potassium ion per subunit.</text>
</comment>
<comment type="function">
    <text evidence="10">Catalyzes the formation of S-adenosylmethionine (AdoMet) from methionine and ATP. The overall synthetic reaction is composed of two sequential steps, AdoMet formation and the subsequent tripolyphosphate hydrolysis which occurs prior to release of AdoMet from the enzyme.</text>
</comment>
<dbReference type="AlphaFoldDB" id="A0A286RG39"/>
<dbReference type="PROSITE" id="PS00377">
    <property type="entry name" value="ADOMET_SYNTHASE_2"/>
    <property type="match status" value="1"/>
</dbReference>
<feature type="binding site" description="in other chain" evidence="10">
    <location>
        <begin position="228"/>
        <end position="230"/>
    </location>
    <ligand>
        <name>ATP</name>
        <dbReference type="ChEBI" id="CHEBI:30616"/>
        <note>ligand shared between two neighboring subunits</note>
    </ligand>
</feature>
<feature type="binding site" evidence="10">
    <location>
        <position position="330"/>
    </location>
    <ligand>
        <name>ATP</name>
        <dbReference type="ChEBI" id="CHEBI:30616"/>
        <note>ligand shared between two neighboring subunits</note>
    </ligand>
</feature>
<feature type="domain" description="S-adenosylmethionine synthetase C-terminal" evidence="15">
    <location>
        <begin position="298"/>
        <end position="436"/>
    </location>
</feature>